<feature type="region of interest" description="Disordered" evidence="1">
    <location>
        <begin position="471"/>
        <end position="511"/>
    </location>
</feature>
<evidence type="ECO:0000313" key="2">
    <source>
        <dbReference type="EMBL" id="GAA2432882.1"/>
    </source>
</evidence>
<organism evidence="2 3">
    <name type="scientific">Streptomyces macrosporus</name>
    <dbReference type="NCBI Taxonomy" id="44032"/>
    <lineage>
        <taxon>Bacteria</taxon>
        <taxon>Bacillati</taxon>
        <taxon>Actinomycetota</taxon>
        <taxon>Actinomycetes</taxon>
        <taxon>Kitasatosporales</taxon>
        <taxon>Streptomycetaceae</taxon>
        <taxon>Streptomyces</taxon>
    </lineage>
</organism>
<reference evidence="3" key="1">
    <citation type="journal article" date="2019" name="Int. J. Syst. Evol. Microbiol.">
        <title>The Global Catalogue of Microorganisms (GCM) 10K type strain sequencing project: providing services to taxonomists for standard genome sequencing and annotation.</title>
        <authorList>
            <consortium name="The Broad Institute Genomics Platform"/>
            <consortium name="The Broad Institute Genome Sequencing Center for Infectious Disease"/>
            <person name="Wu L."/>
            <person name="Ma J."/>
        </authorList>
    </citation>
    <scope>NUCLEOTIDE SEQUENCE [LARGE SCALE GENOMIC DNA]</scope>
    <source>
        <strain evidence="3">JCM 6305</strain>
    </source>
</reference>
<proteinExistence type="predicted"/>
<protein>
    <submittedName>
        <fullName evidence="2">Uncharacterized protein</fullName>
    </submittedName>
</protein>
<evidence type="ECO:0000256" key="1">
    <source>
        <dbReference type="SAM" id="MobiDB-lite"/>
    </source>
</evidence>
<accession>A0ABP5WTP9</accession>
<dbReference type="RefSeq" id="WP_344321300.1">
    <property type="nucleotide sequence ID" value="NZ_BAAASZ010000012.1"/>
</dbReference>
<sequence length="511" mass="55281">MSLLSTLARVEAAATGRARPLTTVRHRHLAERPMVLVPLTTAGEVGAPLGAMVGTDRDAPRLLVVPQPRDRTLRFAFLAELAEVVLPHLESAQDAVEIQERAETDPETGKRVKVEVELCADAPQLVVPNTAGISYVRLLGRSTRFRRTAEEDPDNPYPAPPRLPLLGRWLTHYGERARVPGSSLLVAVTELLGRHWATGQSRLEDQHLGALLAWIEAGEGASGAEAARRVELARDGDGVLLTPPAGPATDPAFDNRRLAPAIARHDAGLPGAEEEIRELVASQLRPTWDAVWRALDLLRALPPGSRVADRWKRDRWSYTAHRDRLRAGEPPQPRRDDAVTAARKLAARETALAELAAQEALDDPLVMAERRLSGEAFAGEVVEVVPAFSEGKRPMPRPLVTVRSDDLPHLEEGDRVYRALEGGKSQPGVFVAAPGPGLFTVRLTGGMGRGKVPEPGSVPEKGETVCWTLFEHAPRGGPDLPAPEETPWTHGGPPDPDALDAPDPVTAEDLL</sequence>
<comment type="caution">
    <text evidence="2">The sequence shown here is derived from an EMBL/GenBank/DDBJ whole genome shotgun (WGS) entry which is preliminary data.</text>
</comment>
<dbReference type="EMBL" id="BAAASZ010000012">
    <property type="protein sequence ID" value="GAA2432882.1"/>
    <property type="molecule type" value="Genomic_DNA"/>
</dbReference>
<keyword evidence="3" id="KW-1185">Reference proteome</keyword>
<gene>
    <name evidence="2" type="ORF">GCM10010405_14890</name>
</gene>
<dbReference type="Proteomes" id="UP001501638">
    <property type="component" value="Unassembled WGS sequence"/>
</dbReference>
<name>A0ABP5WTP9_9ACTN</name>
<evidence type="ECO:0000313" key="3">
    <source>
        <dbReference type="Proteomes" id="UP001501638"/>
    </source>
</evidence>